<evidence type="ECO:0000313" key="1">
    <source>
        <dbReference type="EMBL" id="AOR51383.1"/>
    </source>
</evidence>
<protein>
    <submittedName>
        <fullName evidence="1">Small ZnF protein</fullName>
    </submittedName>
</protein>
<evidence type="ECO:0000313" key="2">
    <source>
        <dbReference type="Proteomes" id="UP000831351"/>
    </source>
</evidence>
<organism evidence="1 2">
    <name type="scientific">Gambie virus</name>
    <dbReference type="NCBI Taxonomy" id="1903427"/>
    <lineage>
        <taxon>Viruses</taxon>
        <taxon>Riboviria</taxon>
        <taxon>Orthornavirae</taxon>
        <taxon>Negarnaviricota</taxon>
        <taxon>Haploviricotina</taxon>
        <taxon>Monjiviricetes</taxon>
        <taxon>Mononegavirales</taxon>
        <taxon>Xinmoviridae</taxon>
        <taxon>Gambievirus</taxon>
        <taxon>Gambievirus senegalense</taxon>
    </lineage>
</organism>
<dbReference type="RefSeq" id="YP_010799223.1">
    <property type="nucleotide sequence ID" value="NC_076591.1"/>
</dbReference>
<reference evidence="1 2" key="1">
    <citation type="journal article" date="2016" name="Virology">
        <title>West African Anopheles gambiae mosquitoes harbor a taxonomically diverse virome including new insect-specific flaviviruses, mononegaviruses, and totiviruses.</title>
        <authorList>
            <person name="Fauver J.R."/>
            <person name="Grubaugh N.D."/>
            <person name="Krajacich B.J."/>
            <person name="Weger-Lucarelli J."/>
            <person name="Lakin S.M."/>
            <person name="Fakoli L.S. Jr"/>
            <person name="Bolay F.K."/>
            <person name="Diclaro J.W. Jr"/>
            <person name="Dabire K.R."/>
            <person name="Foy B.D."/>
            <person name="Brackney D.E."/>
            <person name="Ebel G.D."/>
            <person name="Stenglein M.D."/>
        </authorList>
    </citation>
    <scope>NUCLEOTIDE SEQUENCE [LARGE SCALE GENOMIC DNA]</scope>
</reference>
<accession>A0ABM6DXX7</accession>
<dbReference type="GeneID" id="80537551"/>
<dbReference type="Proteomes" id="UP000831351">
    <property type="component" value="Segment"/>
</dbReference>
<sequence length="42" mass="4636">MNMDSLRCPECLLKINVRVVEDVDPKFIVCPNCTAKIAVVSA</sequence>
<dbReference type="EMBL" id="KX148553">
    <property type="protein sequence ID" value="AOR51383.1"/>
    <property type="molecule type" value="Viral_cRNA"/>
</dbReference>
<proteinExistence type="predicted"/>
<name>A0ABM6DXX7_9MONO</name>
<keyword evidence="2" id="KW-1185">Reference proteome</keyword>